<keyword evidence="2" id="KW-1185">Reference proteome</keyword>
<evidence type="ECO:0000313" key="1">
    <source>
        <dbReference type="EMBL" id="MBE1608954.1"/>
    </source>
</evidence>
<comment type="caution">
    <text evidence="1">The sequence shown here is derived from an EMBL/GenBank/DDBJ whole genome shotgun (WGS) entry which is preliminary data.</text>
</comment>
<proteinExistence type="predicted"/>
<dbReference type="EMBL" id="JADBEM010000001">
    <property type="protein sequence ID" value="MBE1608954.1"/>
    <property type="molecule type" value="Genomic_DNA"/>
</dbReference>
<reference evidence="1" key="1">
    <citation type="submission" date="2020-10" db="EMBL/GenBank/DDBJ databases">
        <title>Sequencing the genomes of 1000 actinobacteria strains.</title>
        <authorList>
            <person name="Klenk H.-P."/>
        </authorList>
    </citation>
    <scope>NUCLEOTIDE SEQUENCE</scope>
    <source>
        <strain evidence="1">DSM 45354</strain>
    </source>
</reference>
<dbReference type="Proteomes" id="UP000638648">
    <property type="component" value="Unassembled WGS sequence"/>
</dbReference>
<protein>
    <recommendedName>
        <fullName evidence="3">FAD dependent oxidoreductase</fullName>
    </recommendedName>
</protein>
<dbReference type="AlphaFoldDB" id="A0A927MZ19"/>
<evidence type="ECO:0000313" key="2">
    <source>
        <dbReference type="Proteomes" id="UP000638648"/>
    </source>
</evidence>
<accession>A0A927MZ19</accession>
<evidence type="ECO:0008006" key="3">
    <source>
        <dbReference type="Google" id="ProtNLM"/>
    </source>
</evidence>
<dbReference type="Pfam" id="PF12831">
    <property type="entry name" value="FAD_oxidored"/>
    <property type="match status" value="1"/>
</dbReference>
<gene>
    <name evidence="1" type="ORF">HEB94_005802</name>
</gene>
<organism evidence="1 2">
    <name type="scientific">Actinopolymorpha pittospori</name>
    <dbReference type="NCBI Taxonomy" id="648752"/>
    <lineage>
        <taxon>Bacteria</taxon>
        <taxon>Bacillati</taxon>
        <taxon>Actinomycetota</taxon>
        <taxon>Actinomycetes</taxon>
        <taxon>Propionibacteriales</taxon>
        <taxon>Actinopolymorphaceae</taxon>
        <taxon>Actinopolymorpha</taxon>
    </lineage>
</organism>
<sequence length="134" mass="14544">MSSVVAAEAAAALGALRTGATVLLTEETDWIGGQFTTQLVPPDEHLWIEPSAGGYGQTKAYKDLRAAVRGFYKSNYPVTSAFKAAGEPNPGKAWVSRLAADPAVWRACLWNLLMPYMAGGKLHVLFNHRPSRQR</sequence>
<name>A0A927MZ19_9ACTN</name>